<dbReference type="AlphaFoldDB" id="A0A0J9X6Y0"/>
<feature type="region of interest" description="Disordered" evidence="1">
    <location>
        <begin position="154"/>
        <end position="224"/>
    </location>
</feature>
<feature type="compositionally biased region" description="Polar residues" evidence="1">
    <location>
        <begin position="248"/>
        <end position="267"/>
    </location>
</feature>
<dbReference type="InterPro" id="IPR013761">
    <property type="entry name" value="SAM/pointed_sf"/>
</dbReference>
<dbReference type="CDD" id="cd01786">
    <property type="entry name" value="RA_STE50"/>
    <property type="match status" value="1"/>
</dbReference>
<dbReference type="Proteomes" id="UP000242525">
    <property type="component" value="Unassembled WGS sequence"/>
</dbReference>
<evidence type="ECO:0000259" key="2">
    <source>
        <dbReference type="PROSITE" id="PS50105"/>
    </source>
</evidence>
<dbReference type="SUPFAM" id="SSF47769">
    <property type="entry name" value="SAM/Pointed domain"/>
    <property type="match status" value="1"/>
</dbReference>
<comment type="caution">
    <text evidence="4">The sequence shown here is derived from an EMBL/GenBank/DDBJ whole genome shotgun (WGS) entry which is preliminary data.</text>
</comment>
<dbReference type="PANTHER" id="PTHR46829:SF1">
    <property type="entry name" value="STERILE ALPHA MOTIF DOMAIN-CONTAINING PROTEIN 15"/>
    <property type="match status" value="1"/>
</dbReference>
<dbReference type="GO" id="GO:0007165">
    <property type="term" value="P:signal transduction"/>
    <property type="evidence" value="ECO:0007669"/>
    <property type="project" value="InterPro"/>
</dbReference>
<proteinExistence type="predicted"/>
<dbReference type="Gene3D" id="1.10.150.50">
    <property type="entry name" value="Transcription Factor, Ets-1"/>
    <property type="match status" value="1"/>
</dbReference>
<evidence type="ECO:0000313" key="4">
    <source>
        <dbReference type="EMBL" id="CDO52551.1"/>
    </source>
</evidence>
<evidence type="ECO:0000259" key="3">
    <source>
        <dbReference type="PROSITE" id="PS50200"/>
    </source>
</evidence>
<evidence type="ECO:0000256" key="1">
    <source>
        <dbReference type="SAM" id="MobiDB-lite"/>
    </source>
</evidence>
<keyword evidence="5" id="KW-1185">Reference proteome</keyword>
<gene>
    <name evidence="4" type="ORF">BN980_GECA03s03706g</name>
</gene>
<dbReference type="STRING" id="1173061.A0A0J9X6Y0"/>
<dbReference type="EMBL" id="CCBN010000003">
    <property type="protein sequence ID" value="CDO52551.1"/>
    <property type="molecule type" value="Genomic_DNA"/>
</dbReference>
<dbReference type="Pfam" id="PF00788">
    <property type="entry name" value="RA"/>
    <property type="match status" value="1"/>
</dbReference>
<feature type="domain" description="Ras-associating" evidence="3">
    <location>
        <begin position="313"/>
        <end position="382"/>
    </location>
</feature>
<feature type="compositionally biased region" description="Low complexity" evidence="1">
    <location>
        <begin position="268"/>
        <end position="277"/>
    </location>
</feature>
<protein>
    <submittedName>
        <fullName evidence="4">Similar to Saccharomyces cerevisiae YCL032W STE50 Protein involved in mating response, invasive/filamentous growth, and osmotolerance</fullName>
    </submittedName>
</protein>
<evidence type="ECO:0000313" key="5">
    <source>
        <dbReference type="Proteomes" id="UP000242525"/>
    </source>
</evidence>
<feature type="region of interest" description="Disordered" evidence="1">
    <location>
        <begin position="248"/>
        <end position="277"/>
    </location>
</feature>
<reference evidence="4" key="1">
    <citation type="submission" date="2014-03" db="EMBL/GenBank/DDBJ databases">
        <authorList>
            <person name="Casaregola S."/>
        </authorList>
    </citation>
    <scope>NUCLEOTIDE SEQUENCE [LARGE SCALE GENOMIC DNA]</scope>
    <source>
        <strain evidence="4">CLIB 918</strain>
    </source>
</reference>
<feature type="domain" description="SAM" evidence="2">
    <location>
        <begin position="19"/>
        <end position="82"/>
    </location>
</feature>
<dbReference type="OrthoDB" id="445896at2759"/>
<organism evidence="4 5">
    <name type="scientific">Geotrichum candidum</name>
    <name type="common">Oospora lactis</name>
    <name type="synonym">Dipodascus geotrichum</name>
    <dbReference type="NCBI Taxonomy" id="1173061"/>
    <lineage>
        <taxon>Eukaryota</taxon>
        <taxon>Fungi</taxon>
        <taxon>Dikarya</taxon>
        <taxon>Ascomycota</taxon>
        <taxon>Saccharomycotina</taxon>
        <taxon>Dipodascomycetes</taxon>
        <taxon>Dipodascales</taxon>
        <taxon>Dipodascaceae</taxon>
        <taxon>Geotrichum</taxon>
    </lineage>
</organism>
<dbReference type="PROSITE" id="PS50200">
    <property type="entry name" value="RA"/>
    <property type="match status" value="1"/>
</dbReference>
<feature type="compositionally biased region" description="Low complexity" evidence="1">
    <location>
        <begin position="192"/>
        <end position="213"/>
    </location>
</feature>
<dbReference type="SMART" id="SM00454">
    <property type="entry name" value="SAM"/>
    <property type="match status" value="1"/>
</dbReference>
<accession>A0A0J9X6Y0</accession>
<dbReference type="PANTHER" id="PTHR46829">
    <property type="entry name" value="STERILE ALPHA MOTIF DOMAIN-CONTAINING PROTEIN 15"/>
    <property type="match status" value="1"/>
</dbReference>
<dbReference type="InterPro" id="IPR000159">
    <property type="entry name" value="RA_dom"/>
</dbReference>
<name>A0A0J9X6Y0_GEOCN</name>
<dbReference type="PROSITE" id="PS50105">
    <property type="entry name" value="SAM_DOMAIN"/>
    <property type="match status" value="1"/>
</dbReference>
<sequence length="399" mass="44649">MSYYEEKPFSSTANSVLEWDVDSVARWVTTLGLGKYAVYFQDNNITGDVLVYLNQRDLGEIGIHSVGHRLRILKAIYTIIKSQNLDIKDHYVPPTVLESQTRDFTANLNQILKSFETRDERMSLDEQEIRKLGESFSKLREDLLPIYRIVKESKPLPTPDHYTRSTTPPVPSPTYTASQVIRKVSSKRTLHSQPQQSQPPQQVQQQQQQQQPHSPKRNSQDWLDNSFYNVSSSNVSIMSKDSAATISASNLSSRSMPTLTGQSQRGVSTNSSRAPSSSAASIINSSIPTNASSVSFNVSVGGSMHSDPIKDFNISPDVPCYKILPQIARRHKVRGDWRGVGLVVCYDDQERMIGLEEKPLAIYKELQREGKNPIFMIREDNGLKTDSGFVVNGTPGGLL</sequence>
<dbReference type="Pfam" id="PF07647">
    <property type="entry name" value="SAM_2"/>
    <property type="match status" value="1"/>
</dbReference>
<dbReference type="InterPro" id="IPR001660">
    <property type="entry name" value="SAM"/>
</dbReference>